<evidence type="ECO:0000256" key="4">
    <source>
        <dbReference type="ARBA" id="ARBA00023315"/>
    </source>
</evidence>
<protein>
    <recommendedName>
        <fullName evidence="5 6">[Ribosomal protein bS18]-alanine N-acetyltransferase</fullName>
        <ecNumber evidence="5 6">2.3.1.266</ecNumber>
    </recommendedName>
</protein>
<evidence type="ECO:0000256" key="6">
    <source>
        <dbReference type="RuleBase" id="RU363094"/>
    </source>
</evidence>
<feature type="active site" description="Proton acceptor" evidence="5">
    <location>
        <position position="110"/>
    </location>
</feature>
<evidence type="ECO:0000259" key="7">
    <source>
        <dbReference type="PROSITE" id="PS51186"/>
    </source>
</evidence>
<feature type="binding site" evidence="5">
    <location>
        <begin position="76"/>
        <end position="78"/>
    </location>
    <ligand>
        <name>acetyl-CoA</name>
        <dbReference type="ChEBI" id="CHEBI:57288"/>
    </ligand>
</feature>
<comment type="function">
    <text evidence="5 6">Acetylates the N-terminal alanine of ribosomal protein bS18.</text>
</comment>
<name>A0A1G5QN14_9GAMM</name>
<keyword evidence="9" id="KW-1185">Reference proteome</keyword>
<reference evidence="8 9" key="1">
    <citation type="submission" date="2016-10" db="EMBL/GenBank/DDBJ databases">
        <authorList>
            <person name="de Groot N.N."/>
        </authorList>
    </citation>
    <scope>NUCLEOTIDE SEQUENCE [LARGE SCALE GENOMIC DNA]</scope>
    <source>
        <strain evidence="8 9">HLD2</strain>
    </source>
</reference>
<evidence type="ECO:0000256" key="5">
    <source>
        <dbReference type="HAMAP-Rule" id="MF_02210"/>
    </source>
</evidence>
<feature type="active site" description="Proton donor" evidence="5">
    <location>
        <position position="122"/>
    </location>
</feature>
<organism evidence="8 9">
    <name type="scientific">Thiohalomonas denitrificans</name>
    <dbReference type="NCBI Taxonomy" id="415747"/>
    <lineage>
        <taxon>Bacteria</taxon>
        <taxon>Pseudomonadati</taxon>
        <taxon>Pseudomonadota</taxon>
        <taxon>Gammaproteobacteria</taxon>
        <taxon>Thiohalomonadales</taxon>
        <taxon>Thiohalomonadaceae</taxon>
        <taxon>Thiohalomonas</taxon>
    </lineage>
</organism>
<dbReference type="HAMAP" id="MF_02210">
    <property type="entry name" value="RimI"/>
    <property type="match status" value="1"/>
</dbReference>
<dbReference type="InterPro" id="IPR016181">
    <property type="entry name" value="Acyl_CoA_acyltransferase"/>
</dbReference>
<evidence type="ECO:0000256" key="1">
    <source>
        <dbReference type="ARBA" id="ARBA00005395"/>
    </source>
</evidence>
<dbReference type="InterPro" id="IPR006464">
    <property type="entry name" value="AcTrfase_RimI/Ard1"/>
</dbReference>
<sequence length="153" mass="17801">MSAAPDSLPRLRPMFDADVVKVMEVEREIYPFGWTEAIFRDCLRVGYSCWVWECGEEIIGYSVMSLGAGEAHVLNVAVHPKWRRRGLGRSMLEHLITVAERNRVGTIFLEVRPSNRTAMKLYEELQFQEIGRRRDYYPDHEGREDALVLSREL</sequence>
<dbReference type="EC" id="2.3.1.266" evidence="5 6"/>
<dbReference type="OrthoDB" id="9796919at2"/>
<evidence type="ECO:0000313" key="8">
    <source>
        <dbReference type="EMBL" id="SCZ62950.1"/>
    </source>
</evidence>
<dbReference type="GO" id="GO:0008999">
    <property type="term" value="F:protein-N-terminal-alanine acetyltransferase activity"/>
    <property type="evidence" value="ECO:0007669"/>
    <property type="project" value="UniProtKB-UniRule"/>
</dbReference>
<dbReference type="InterPro" id="IPR050680">
    <property type="entry name" value="YpeA/RimI_acetyltransf"/>
</dbReference>
<evidence type="ECO:0000256" key="2">
    <source>
        <dbReference type="ARBA" id="ARBA00022490"/>
    </source>
</evidence>
<comment type="catalytic activity">
    <reaction evidence="5 6">
        <text>N-terminal L-alanyl-[ribosomal protein bS18] + acetyl-CoA = N-terminal N(alpha)-acetyl-L-alanyl-[ribosomal protein bS18] + CoA + H(+)</text>
        <dbReference type="Rhea" id="RHEA:43756"/>
        <dbReference type="Rhea" id="RHEA-COMP:10676"/>
        <dbReference type="Rhea" id="RHEA-COMP:10677"/>
        <dbReference type="ChEBI" id="CHEBI:15378"/>
        <dbReference type="ChEBI" id="CHEBI:57287"/>
        <dbReference type="ChEBI" id="CHEBI:57288"/>
        <dbReference type="ChEBI" id="CHEBI:64718"/>
        <dbReference type="ChEBI" id="CHEBI:83683"/>
        <dbReference type="EC" id="2.3.1.266"/>
    </reaction>
</comment>
<dbReference type="EMBL" id="FMWD01000007">
    <property type="protein sequence ID" value="SCZ62950.1"/>
    <property type="molecule type" value="Genomic_DNA"/>
</dbReference>
<dbReference type="NCBIfam" id="TIGR01575">
    <property type="entry name" value="rimI"/>
    <property type="match status" value="1"/>
</dbReference>
<accession>A0A1G5QN14</accession>
<keyword evidence="4 5" id="KW-0012">Acyltransferase</keyword>
<dbReference type="SUPFAM" id="SSF55729">
    <property type="entry name" value="Acyl-CoA N-acyltransferases (Nat)"/>
    <property type="match status" value="1"/>
</dbReference>
<comment type="similarity">
    <text evidence="1 5 6">Belongs to the acetyltransferase family. RimI subfamily.</text>
</comment>
<feature type="binding site" evidence="5">
    <location>
        <begin position="84"/>
        <end position="89"/>
    </location>
    <ligand>
        <name>acetyl-CoA</name>
        <dbReference type="ChEBI" id="CHEBI:57288"/>
    </ligand>
</feature>
<dbReference type="RefSeq" id="WP_092997338.1">
    <property type="nucleotide sequence ID" value="NZ_FMWD01000007.1"/>
</dbReference>
<evidence type="ECO:0000313" key="9">
    <source>
        <dbReference type="Proteomes" id="UP000199648"/>
    </source>
</evidence>
<dbReference type="PANTHER" id="PTHR43420">
    <property type="entry name" value="ACETYLTRANSFERASE"/>
    <property type="match status" value="1"/>
</dbReference>
<dbReference type="Pfam" id="PF00583">
    <property type="entry name" value="Acetyltransf_1"/>
    <property type="match status" value="1"/>
</dbReference>
<feature type="domain" description="N-acetyltransferase" evidence="7">
    <location>
        <begin position="9"/>
        <end position="153"/>
    </location>
</feature>
<dbReference type="GO" id="GO:0005737">
    <property type="term" value="C:cytoplasm"/>
    <property type="evidence" value="ECO:0007669"/>
    <property type="project" value="UniProtKB-SubCell"/>
</dbReference>
<dbReference type="Gene3D" id="3.40.630.30">
    <property type="match status" value="1"/>
</dbReference>
<evidence type="ECO:0000256" key="3">
    <source>
        <dbReference type="ARBA" id="ARBA00022679"/>
    </source>
</evidence>
<proteinExistence type="inferred from homology"/>
<dbReference type="AlphaFoldDB" id="A0A1G5QN14"/>
<dbReference type="STRING" id="415747.SAMN03097708_02391"/>
<dbReference type="PROSITE" id="PS51186">
    <property type="entry name" value="GNAT"/>
    <property type="match status" value="1"/>
</dbReference>
<keyword evidence="3 5" id="KW-0808">Transferase</keyword>
<dbReference type="CDD" id="cd04301">
    <property type="entry name" value="NAT_SF"/>
    <property type="match status" value="1"/>
</dbReference>
<keyword evidence="2 5" id="KW-0963">Cytoplasm</keyword>
<dbReference type="InterPro" id="IPR043690">
    <property type="entry name" value="RimI"/>
</dbReference>
<dbReference type="InterPro" id="IPR000182">
    <property type="entry name" value="GNAT_dom"/>
</dbReference>
<feature type="binding site" evidence="5">
    <location>
        <position position="115"/>
    </location>
    <ligand>
        <name>acetyl-CoA</name>
        <dbReference type="ChEBI" id="CHEBI:57288"/>
    </ligand>
</feature>
<comment type="subcellular location">
    <subcellularLocation>
        <location evidence="5 6">Cytoplasm</location>
    </subcellularLocation>
</comment>
<dbReference type="Proteomes" id="UP000199648">
    <property type="component" value="Unassembled WGS sequence"/>
</dbReference>
<gene>
    <name evidence="5" type="primary">rimI</name>
    <name evidence="8" type="ORF">SAMN03097708_02391</name>
</gene>